<feature type="domain" description="Peptidase M12B" evidence="18">
    <location>
        <begin position="217"/>
        <end position="418"/>
    </location>
</feature>
<dbReference type="OrthoDB" id="10035764at2759"/>
<evidence type="ECO:0000256" key="10">
    <source>
        <dbReference type="ARBA" id="ARBA00023049"/>
    </source>
</evidence>
<dbReference type="PROSITE" id="PS50092">
    <property type="entry name" value="TSP1"/>
    <property type="match status" value="1"/>
</dbReference>
<dbReference type="Pfam" id="PF01562">
    <property type="entry name" value="Pep_M12B_propep"/>
    <property type="match status" value="1"/>
</dbReference>
<evidence type="ECO:0000256" key="9">
    <source>
        <dbReference type="ARBA" id="ARBA00022833"/>
    </source>
</evidence>
<keyword evidence="12" id="KW-0325">Glycoprotein</keyword>
<dbReference type="PROSITE" id="PS50215">
    <property type="entry name" value="ADAM_MEPRO"/>
    <property type="match status" value="1"/>
</dbReference>
<dbReference type="InterPro" id="IPR036383">
    <property type="entry name" value="TSP1_rpt_sf"/>
</dbReference>
<keyword evidence="11 15" id="KW-1015">Disulfide bond</keyword>
<dbReference type="SMART" id="SM00209">
    <property type="entry name" value="TSP1"/>
    <property type="match status" value="4"/>
</dbReference>
<dbReference type="Pfam" id="PF05986">
    <property type="entry name" value="ADAMTS_spacer1"/>
    <property type="match status" value="1"/>
</dbReference>
<comment type="caution">
    <text evidence="16">Lacks conserved residue(s) required for the propagation of feature annotation.</text>
</comment>
<keyword evidence="14" id="KW-0106">Calcium</keyword>
<feature type="disulfide bond" evidence="15">
    <location>
        <begin position="462"/>
        <end position="493"/>
    </location>
</feature>
<comment type="caution">
    <text evidence="19">The sequence shown here is derived from an EMBL/GenBank/DDBJ whole genome shotgun (WGS) entry which is preliminary data.</text>
</comment>
<reference evidence="19" key="1">
    <citation type="submission" date="2023-01" db="EMBL/GenBank/DDBJ databases">
        <title>Genome assembly of the deep-sea coral Lophelia pertusa.</title>
        <authorList>
            <person name="Herrera S."/>
            <person name="Cordes E."/>
        </authorList>
    </citation>
    <scope>NUCLEOTIDE SEQUENCE</scope>
    <source>
        <strain evidence="19">USNM1676648</strain>
        <tissue evidence="19">Polyp</tissue>
    </source>
</reference>
<keyword evidence="2" id="KW-0964">Secreted</keyword>
<feature type="binding site" evidence="14 16">
    <location>
        <position position="357"/>
    </location>
    <ligand>
        <name>Zn(2+)</name>
        <dbReference type="ChEBI" id="CHEBI:29105"/>
        <note>catalytic</note>
    </ligand>
</feature>
<feature type="chain" id="PRO_5040795963" evidence="17">
    <location>
        <begin position="25"/>
        <end position="1048"/>
    </location>
</feature>
<dbReference type="Gene3D" id="3.40.390.10">
    <property type="entry name" value="Collagenase (Catalytic Domain)"/>
    <property type="match status" value="1"/>
</dbReference>
<dbReference type="Pfam" id="PF01421">
    <property type="entry name" value="Reprolysin"/>
    <property type="match status" value="1"/>
</dbReference>
<evidence type="ECO:0000256" key="3">
    <source>
        <dbReference type="ARBA" id="ARBA00022530"/>
    </source>
</evidence>
<dbReference type="InterPro" id="IPR050439">
    <property type="entry name" value="ADAMTS_ADAMTS-like"/>
</dbReference>
<keyword evidence="5 14" id="KW-0479">Metal-binding</keyword>
<feature type="disulfide bond" evidence="15">
    <location>
        <begin position="335"/>
        <end position="413"/>
    </location>
</feature>
<feature type="binding site" evidence="14">
    <location>
        <position position="416"/>
    </location>
    <ligand>
        <name>Ca(2+)</name>
        <dbReference type="ChEBI" id="CHEBI:29108"/>
        <label>2</label>
    </ligand>
</feature>
<feature type="disulfide bond" evidence="15">
    <location>
        <begin position="523"/>
        <end position="562"/>
    </location>
</feature>
<evidence type="ECO:0000313" key="19">
    <source>
        <dbReference type="EMBL" id="KAJ7328152.1"/>
    </source>
</evidence>
<dbReference type="InterPro" id="IPR010294">
    <property type="entry name" value="ADAMTS_spacer1"/>
</dbReference>
<dbReference type="Pfam" id="PF17771">
    <property type="entry name" value="ADAMTS_CR_2"/>
    <property type="match status" value="1"/>
</dbReference>
<evidence type="ECO:0000256" key="7">
    <source>
        <dbReference type="ARBA" id="ARBA00022737"/>
    </source>
</evidence>
<dbReference type="InterPro" id="IPR000884">
    <property type="entry name" value="TSP1_rpt"/>
</dbReference>
<keyword evidence="4" id="KW-0645">Protease</keyword>
<evidence type="ECO:0000256" key="2">
    <source>
        <dbReference type="ARBA" id="ARBA00022525"/>
    </source>
</evidence>
<dbReference type="InterPro" id="IPR001590">
    <property type="entry name" value="Peptidase_M12B"/>
</dbReference>
<keyword evidence="7" id="KW-0677">Repeat</keyword>
<dbReference type="PANTHER" id="PTHR13723">
    <property type="entry name" value="ADAMTS A DISINTEGRIN AND METALLOPROTEASE WITH THROMBOSPONDIN MOTIFS PROTEASE"/>
    <property type="match status" value="1"/>
</dbReference>
<feature type="active site" evidence="13 16">
    <location>
        <position position="358"/>
    </location>
</feature>
<keyword evidence="10" id="KW-0482">Metalloprotease</keyword>
<dbReference type="FunFam" id="2.20.100.10:FF:000001">
    <property type="entry name" value="semaphorin-5A isoform X1"/>
    <property type="match status" value="1"/>
</dbReference>
<keyword evidence="8" id="KW-0378">Hydrolase</keyword>
<gene>
    <name evidence="19" type="primary">ADAMTS10_6</name>
    <name evidence="19" type="ORF">OS493_025557</name>
</gene>
<dbReference type="Pfam" id="PF19030">
    <property type="entry name" value="TSP1_ADAMTS"/>
    <property type="match status" value="1"/>
</dbReference>
<dbReference type="EMBL" id="MU827798">
    <property type="protein sequence ID" value="KAJ7328152.1"/>
    <property type="molecule type" value="Genomic_DNA"/>
</dbReference>
<dbReference type="Pfam" id="PF00090">
    <property type="entry name" value="TSP_1"/>
    <property type="match status" value="1"/>
</dbReference>
<dbReference type="GO" id="GO:0046872">
    <property type="term" value="F:metal ion binding"/>
    <property type="evidence" value="ECO:0007669"/>
    <property type="project" value="UniProtKB-KW"/>
</dbReference>
<feature type="disulfide bond" evidence="15">
    <location>
        <begin position="519"/>
        <end position="556"/>
    </location>
</feature>
<dbReference type="Proteomes" id="UP001163046">
    <property type="component" value="Unassembled WGS sequence"/>
</dbReference>
<evidence type="ECO:0000256" key="17">
    <source>
        <dbReference type="SAM" id="SignalP"/>
    </source>
</evidence>
<protein>
    <submittedName>
        <fullName evidence="19">Metalloendopeptidase</fullName>
    </submittedName>
</protein>
<dbReference type="GO" id="GO:0006508">
    <property type="term" value="P:proteolysis"/>
    <property type="evidence" value="ECO:0007669"/>
    <property type="project" value="UniProtKB-KW"/>
</dbReference>
<feature type="disulfide bond" evidence="15">
    <location>
        <begin position="534"/>
        <end position="546"/>
    </location>
</feature>
<evidence type="ECO:0000256" key="8">
    <source>
        <dbReference type="ARBA" id="ARBA00022801"/>
    </source>
</evidence>
<feature type="disulfide bond" evidence="15">
    <location>
        <begin position="444"/>
        <end position="467"/>
    </location>
</feature>
<evidence type="ECO:0000256" key="5">
    <source>
        <dbReference type="ARBA" id="ARBA00022723"/>
    </source>
</evidence>
<dbReference type="AlphaFoldDB" id="A0A9W9YBN9"/>
<comment type="cofactor">
    <cofactor evidence="14">
        <name>Zn(2+)</name>
        <dbReference type="ChEBI" id="CHEBI:29105"/>
    </cofactor>
    <text evidence="14">Binds 1 zinc ion per subunit.</text>
</comment>
<dbReference type="PRINTS" id="PR01857">
    <property type="entry name" value="ADAMTSFAMILY"/>
</dbReference>
<dbReference type="InterPro" id="IPR002870">
    <property type="entry name" value="Peptidase_M12B_N"/>
</dbReference>
<evidence type="ECO:0000256" key="1">
    <source>
        <dbReference type="ARBA" id="ARBA00004498"/>
    </source>
</evidence>
<dbReference type="SUPFAM" id="SSF82895">
    <property type="entry name" value="TSP-1 type 1 repeat"/>
    <property type="match status" value="2"/>
</dbReference>
<evidence type="ECO:0000256" key="16">
    <source>
        <dbReference type="PROSITE-ProRule" id="PRU00276"/>
    </source>
</evidence>
<evidence type="ECO:0000313" key="20">
    <source>
        <dbReference type="Proteomes" id="UP001163046"/>
    </source>
</evidence>
<evidence type="ECO:0000256" key="6">
    <source>
        <dbReference type="ARBA" id="ARBA00022729"/>
    </source>
</evidence>
<sequence length="1048" mass="115156">MKLPTSSVICILIYLSSLIHNGENHAINGKPLHHLMTREELKHFFGADHLSNVPEYDVALPFEANEEGSFVTYSLNHRLKRSLAEGNNDDTTTTYHYKIHALGEQLHLHVKRNTNFMVPGLQLETRDEKGRKITKPVSRKAYVIGKVDSDPSSLVALSVSDGLTGIVKRSNETRSSQEDIECHTKTDKITLAKRDLSPLETTSHLQEDSSDSGIIDKYLEVALLADQQIVAVHGDKTEDFLLLIASIVDKIFHDTTSGAIKINFVVTRLVLISNEELGIDPSDSGIAHIAVKGKVSAWARNNNKADESDPLQFDVAHLIRSGGTRGGIAASGGICRSKDVASVVRENGLQTAYLVAHEIAHNLGVGHDSVEKGCPNGVNIMSKVAQGGPGSVEWSTCSRDTIQNFLMSKVSVCLDDPPPSTRPKPPAAFYTELPGELADADTQCQHQYGTGYRRCPQRESNCASLFCTQDGYNCNTRISRPLDGTACGLRHWCIKGACVDNGSPMVHGGWGEWSNYTACTPACEGGVRYRERTCTNPPVQNGGDNCAGPSKAWEICNSDVICNTSEPSFRDQQCKQINSDYTAYYRPGANPCSLVCKTGRSSAKPFGNVVDGTRCKSDRYEYDVCIEGKCQPVGCDHILKSGKQKDRCGICDGNGDLCNLVKSSFTTDKTGNYRAYTIVDLPANSSHAVFQQRNVLQYNVIGVQDENGNYLIKVPTWGGKDIYYAGTKISYKNDNQNPDRLLIEGPTTKVLRIVYVRLQGPNVGVDYEYYIPLESNATPVPTTCHWSTSDWTDCSTGQQTREVYCERSDDLTPASENCCGEKAKPNAIKLCFGWHVTVEPCTKTCGKGSQSRSVVCRAKLNDTHYKIESDSLCDGTPKPIIIEHQYCNEVQCPASWTAQSECSTVCLPGERNKYVKCSRSNEQGENEDISDIQCGYEPKPITEPCNEDNPCKELAIGCFKTPDGLFSEMLGDFTSYDPDSAIMECGERTHEKGYHVFALGYGGLCMSGPYAQDNYYKHGQPKTSRERITTNCSNGIGLGPKQCGLFVW</sequence>
<feature type="disulfide bond" evidence="15">
    <location>
        <begin position="487"/>
        <end position="498"/>
    </location>
</feature>
<evidence type="ECO:0000256" key="13">
    <source>
        <dbReference type="PIRSR" id="PIRSR613273-1"/>
    </source>
</evidence>
<keyword evidence="3" id="KW-0272">Extracellular matrix</keyword>
<dbReference type="InterPro" id="IPR024079">
    <property type="entry name" value="MetalloPept_cat_dom_sf"/>
</dbReference>
<evidence type="ECO:0000256" key="11">
    <source>
        <dbReference type="ARBA" id="ARBA00023157"/>
    </source>
</evidence>
<feature type="signal peptide" evidence="17">
    <location>
        <begin position="1"/>
        <end position="24"/>
    </location>
</feature>
<dbReference type="Gene3D" id="2.20.100.10">
    <property type="entry name" value="Thrombospondin type-1 (TSP1) repeat"/>
    <property type="match status" value="2"/>
</dbReference>
<accession>A0A9W9YBN9</accession>
<dbReference type="InterPro" id="IPR013273">
    <property type="entry name" value="ADAMTS/ADAMTS-like"/>
</dbReference>
<feature type="binding site" evidence="14">
    <location>
        <position position="413"/>
    </location>
    <ligand>
        <name>Ca(2+)</name>
        <dbReference type="ChEBI" id="CHEBI:29108"/>
        <label>1</label>
    </ligand>
</feature>
<evidence type="ECO:0000256" key="15">
    <source>
        <dbReference type="PIRSR" id="PIRSR613273-3"/>
    </source>
</evidence>
<feature type="binding site" evidence="14">
    <location>
        <position position="220"/>
    </location>
    <ligand>
        <name>Ca(2+)</name>
        <dbReference type="ChEBI" id="CHEBI:29108"/>
        <label>1</label>
    </ligand>
</feature>
<keyword evidence="6 17" id="KW-0732">Signal</keyword>
<proteinExistence type="predicted"/>
<dbReference type="Gene3D" id="3.40.1620.60">
    <property type="match status" value="2"/>
</dbReference>
<feature type="disulfide bond" evidence="15">
    <location>
        <begin position="374"/>
        <end position="397"/>
    </location>
</feature>
<evidence type="ECO:0000256" key="14">
    <source>
        <dbReference type="PIRSR" id="PIRSR613273-2"/>
    </source>
</evidence>
<feature type="binding site" evidence="14 16">
    <location>
        <position position="361"/>
    </location>
    <ligand>
        <name>Zn(2+)</name>
        <dbReference type="ChEBI" id="CHEBI:29105"/>
        <note>catalytic</note>
    </ligand>
</feature>
<dbReference type="GO" id="GO:0004222">
    <property type="term" value="F:metalloendopeptidase activity"/>
    <property type="evidence" value="ECO:0007669"/>
    <property type="project" value="InterPro"/>
</dbReference>
<dbReference type="PANTHER" id="PTHR13723:SF200">
    <property type="entry name" value="ADAM METALLOPEPTIDASE WITH THROMBOSPONDIN TYPE 1 MOTIF B, ISOFORM B"/>
    <property type="match status" value="1"/>
</dbReference>
<keyword evidence="9 14" id="KW-0862">Zinc</keyword>
<dbReference type="Gene3D" id="2.60.120.830">
    <property type="match status" value="1"/>
</dbReference>
<dbReference type="SUPFAM" id="SSF55486">
    <property type="entry name" value="Metalloproteases ('zincins'), catalytic domain"/>
    <property type="match status" value="1"/>
</dbReference>
<organism evidence="19 20">
    <name type="scientific">Desmophyllum pertusum</name>
    <dbReference type="NCBI Taxonomy" id="174260"/>
    <lineage>
        <taxon>Eukaryota</taxon>
        <taxon>Metazoa</taxon>
        <taxon>Cnidaria</taxon>
        <taxon>Anthozoa</taxon>
        <taxon>Hexacorallia</taxon>
        <taxon>Scleractinia</taxon>
        <taxon>Caryophylliina</taxon>
        <taxon>Caryophylliidae</taxon>
        <taxon>Desmophyllum</taxon>
    </lineage>
</organism>
<comment type="subcellular location">
    <subcellularLocation>
        <location evidence="1">Secreted</location>
        <location evidence="1">Extracellular space</location>
        <location evidence="1">Extracellular matrix</location>
    </subcellularLocation>
</comment>
<feature type="binding site" evidence="14">
    <location>
        <position position="416"/>
    </location>
    <ligand>
        <name>Ca(2+)</name>
        <dbReference type="ChEBI" id="CHEBI:29108"/>
        <label>1</label>
    </ligand>
</feature>
<evidence type="ECO:0000256" key="4">
    <source>
        <dbReference type="ARBA" id="ARBA00022670"/>
    </source>
</evidence>
<feature type="binding site" evidence="14 16">
    <location>
        <position position="367"/>
    </location>
    <ligand>
        <name>Zn(2+)</name>
        <dbReference type="ChEBI" id="CHEBI:29105"/>
        <note>catalytic</note>
    </ligand>
</feature>
<evidence type="ECO:0000256" key="12">
    <source>
        <dbReference type="ARBA" id="ARBA00023180"/>
    </source>
</evidence>
<feature type="disulfide bond" evidence="15">
    <location>
        <begin position="455"/>
        <end position="474"/>
    </location>
</feature>
<evidence type="ECO:0000259" key="18">
    <source>
        <dbReference type="PROSITE" id="PS50215"/>
    </source>
</evidence>
<feature type="binding site" evidence="14">
    <location>
        <position position="220"/>
    </location>
    <ligand>
        <name>Ca(2+)</name>
        <dbReference type="ChEBI" id="CHEBI:29108"/>
        <label>2</label>
    </ligand>
</feature>
<feature type="binding site" evidence="14">
    <location>
        <position position="314"/>
    </location>
    <ligand>
        <name>Ca(2+)</name>
        <dbReference type="ChEBI" id="CHEBI:29108"/>
        <label>1</label>
    </ligand>
</feature>
<keyword evidence="20" id="KW-1185">Reference proteome</keyword>
<dbReference type="GO" id="GO:0031012">
    <property type="term" value="C:extracellular matrix"/>
    <property type="evidence" value="ECO:0007669"/>
    <property type="project" value="TreeGrafter"/>
</dbReference>
<name>A0A9W9YBN9_9CNID</name>
<dbReference type="GO" id="GO:0030198">
    <property type="term" value="P:extracellular matrix organization"/>
    <property type="evidence" value="ECO:0007669"/>
    <property type="project" value="InterPro"/>
</dbReference>
<dbReference type="InterPro" id="IPR041645">
    <property type="entry name" value="ADAMTS_CR_2"/>
</dbReference>